<feature type="domain" description="FAD/NAD(P)-binding" evidence="5">
    <location>
        <begin position="155"/>
        <end position="478"/>
    </location>
</feature>
<dbReference type="AlphaFoldDB" id="A0A1H9Z6X2"/>
<evidence type="ECO:0000313" key="8">
    <source>
        <dbReference type="EMBL" id="SES77321.1"/>
    </source>
</evidence>
<name>A0A1H9Z6X2_9FIRM</name>
<dbReference type="Gene3D" id="3.50.50.60">
    <property type="entry name" value="FAD/NAD(P)-binding domain"/>
    <property type="match status" value="2"/>
</dbReference>
<dbReference type="RefSeq" id="WP_089719493.1">
    <property type="nucleotide sequence ID" value="NZ_FNBJ01000004.1"/>
</dbReference>
<dbReference type="SUPFAM" id="SSF46548">
    <property type="entry name" value="alpha-helical ferredoxin"/>
    <property type="match status" value="1"/>
</dbReference>
<dbReference type="PANTHER" id="PTHR43100">
    <property type="entry name" value="GLUTAMATE SYNTHASE [NADPH] SMALL CHAIN"/>
    <property type="match status" value="1"/>
</dbReference>
<evidence type="ECO:0000313" key="9">
    <source>
        <dbReference type="Proteomes" id="UP000198612"/>
    </source>
</evidence>
<dbReference type="Proteomes" id="UP000198612">
    <property type="component" value="Unassembled WGS sequence"/>
</dbReference>
<accession>A0A1H9Z6X2</accession>
<dbReference type="InterPro" id="IPR009051">
    <property type="entry name" value="Helical_ferredxn"/>
</dbReference>
<dbReference type="InterPro" id="IPR006005">
    <property type="entry name" value="Glut_synth_ssu1"/>
</dbReference>
<keyword evidence="1" id="KW-0028">Amino-acid biosynthesis</keyword>
<keyword evidence="2" id="KW-0560">Oxidoreductase</keyword>
<evidence type="ECO:0000259" key="6">
    <source>
        <dbReference type="Pfam" id="PF14691"/>
    </source>
</evidence>
<evidence type="ECO:0000313" key="10">
    <source>
        <dbReference type="Proteomes" id="UP000199519"/>
    </source>
</evidence>
<reference evidence="9 10" key="1">
    <citation type="submission" date="2016-10" db="EMBL/GenBank/DDBJ databases">
        <authorList>
            <person name="Varghese N."/>
            <person name="Submissions S."/>
        </authorList>
    </citation>
    <scope>NUCLEOTIDE SEQUENCE [LARGE SCALE GENOMIC DNA]</scope>
    <source>
        <strain evidence="7 10">WG2</strain>
        <strain evidence="8 9">WG5</strain>
    </source>
</reference>
<comment type="pathway">
    <text evidence="4">Amino-acid biosynthesis.</text>
</comment>
<dbReference type="PANTHER" id="PTHR43100:SF1">
    <property type="entry name" value="GLUTAMATE SYNTHASE [NADPH] SMALL CHAIN"/>
    <property type="match status" value="1"/>
</dbReference>
<dbReference type="Pfam" id="PF07992">
    <property type="entry name" value="Pyr_redox_2"/>
    <property type="match status" value="1"/>
</dbReference>
<evidence type="ECO:0000313" key="7">
    <source>
        <dbReference type="EMBL" id="SDE98659.1"/>
    </source>
</evidence>
<dbReference type="PRINTS" id="PR00419">
    <property type="entry name" value="ADXRDTASE"/>
</dbReference>
<organism evidence="8 9">
    <name type="scientific">Halanaerobium congolense</name>
    <dbReference type="NCBI Taxonomy" id="54121"/>
    <lineage>
        <taxon>Bacteria</taxon>
        <taxon>Bacillati</taxon>
        <taxon>Bacillota</taxon>
        <taxon>Clostridia</taxon>
        <taxon>Halanaerobiales</taxon>
        <taxon>Halanaerobiaceae</taxon>
        <taxon>Halanaerobium</taxon>
    </lineage>
</organism>
<evidence type="ECO:0000259" key="5">
    <source>
        <dbReference type="Pfam" id="PF07992"/>
    </source>
</evidence>
<dbReference type="InterPro" id="IPR023753">
    <property type="entry name" value="FAD/NAD-binding_dom"/>
</dbReference>
<evidence type="ECO:0000256" key="2">
    <source>
        <dbReference type="ARBA" id="ARBA00023002"/>
    </source>
</evidence>
<dbReference type="Proteomes" id="UP000199519">
    <property type="component" value="Unassembled WGS sequence"/>
</dbReference>
<dbReference type="EMBL" id="FOHG01000005">
    <property type="protein sequence ID" value="SES77321.1"/>
    <property type="molecule type" value="Genomic_DNA"/>
</dbReference>
<dbReference type="InterPro" id="IPR028261">
    <property type="entry name" value="DPD_II"/>
</dbReference>
<dbReference type="InterPro" id="IPR051394">
    <property type="entry name" value="Glutamate_Synthase"/>
</dbReference>
<protein>
    <submittedName>
        <fullName evidence="8">Glutamate synthase (NADPH/NADH) small chain</fullName>
    </submittedName>
</protein>
<keyword evidence="10" id="KW-1185">Reference proteome</keyword>
<dbReference type="EMBL" id="FNBJ01000004">
    <property type="protein sequence ID" value="SDE98659.1"/>
    <property type="molecule type" value="Genomic_DNA"/>
</dbReference>
<keyword evidence="3" id="KW-0314">Glutamate biosynthesis</keyword>
<feature type="domain" description="Dihydroprymidine dehydrogenase" evidence="6">
    <location>
        <begin position="24"/>
        <end position="140"/>
    </location>
</feature>
<dbReference type="SUPFAM" id="SSF51971">
    <property type="entry name" value="Nucleotide-binding domain"/>
    <property type="match status" value="2"/>
</dbReference>
<dbReference type="NCBIfam" id="TIGR01317">
    <property type="entry name" value="GOGAT_sm_gam"/>
    <property type="match status" value="1"/>
</dbReference>
<evidence type="ECO:0000256" key="4">
    <source>
        <dbReference type="ARBA" id="ARBA00029440"/>
    </source>
</evidence>
<proteinExistence type="predicted"/>
<dbReference type="GO" id="GO:0051536">
    <property type="term" value="F:iron-sulfur cluster binding"/>
    <property type="evidence" value="ECO:0007669"/>
    <property type="project" value="InterPro"/>
</dbReference>
<dbReference type="GO" id="GO:0016639">
    <property type="term" value="F:oxidoreductase activity, acting on the CH-NH2 group of donors, NAD or NADP as acceptor"/>
    <property type="evidence" value="ECO:0007669"/>
    <property type="project" value="InterPro"/>
</dbReference>
<gene>
    <name evidence="7" type="ORF">SAMN04488598_104119</name>
    <name evidence="8" type="ORF">SAMN04515652_105116</name>
</gene>
<dbReference type="Gene3D" id="1.10.1060.10">
    <property type="entry name" value="Alpha-helical ferredoxin"/>
    <property type="match status" value="1"/>
</dbReference>
<sequence length="502" mass="55657">MGKATGFIEYKREVPKERPPKERINDWLEFKNKFSEEAAKIQGARCMECGIPFCHSGLEIGGMVSGCPVNNLIPEWNDLIYKGKWEEAVKRLLKTNNFPEFTGRVCPAPCEGSCTVGLNDPAVTIKANEYQIIEKAFAEGWIKPEPPEKRTGRSAAVVGSGPAGLAAADQLNKLGHKVKVYERQDRIGGLLVYGIPNMKLDKEKVLKRRLDIMEAEGVEFITGIEIGKDLSLIELQRGFDAVVLTGGATKARDLEVPGRDAEGAHFAVDYLKANTKHILGDQNEDYISARDKDVIVIGGGDTGTDCVATAIRQGAKSVNQFEIMPKSPSERQADNPWPEWPKTLKVDYGQEEAIEIFGSDPREFLIMTEEILTEEIDGEKVVSGAKTVKINWERNDENRFVPIEQPGTEKIWAADLILIAMGFLGPEKTMIEEAGLEQDQRSNVNAEYGDFRTNIKGVFAAGDMRRGQSLIVNAIDEGRKAAREVDKYLNAHLPFTEPIYGK</sequence>
<dbReference type="Pfam" id="PF14691">
    <property type="entry name" value="Fer4_20"/>
    <property type="match status" value="1"/>
</dbReference>
<evidence type="ECO:0000256" key="3">
    <source>
        <dbReference type="ARBA" id="ARBA00023164"/>
    </source>
</evidence>
<evidence type="ECO:0000256" key="1">
    <source>
        <dbReference type="ARBA" id="ARBA00022605"/>
    </source>
</evidence>
<dbReference type="InterPro" id="IPR036188">
    <property type="entry name" value="FAD/NAD-bd_sf"/>
</dbReference>
<dbReference type="GO" id="GO:0006537">
    <property type="term" value="P:glutamate biosynthetic process"/>
    <property type="evidence" value="ECO:0007669"/>
    <property type="project" value="UniProtKB-KW"/>
</dbReference>